<organism evidence="6 7">
    <name type="scientific">Pseudomonas aeruginosa</name>
    <dbReference type="NCBI Taxonomy" id="287"/>
    <lineage>
        <taxon>Bacteria</taxon>
        <taxon>Pseudomonadati</taxon>
        <taxon>Pseudomonadota</taxon>
        <taxon>Gammaproteobacteria</taxon>
        <taxon>Pseudomonadales</taxon>
        <taxon>Pseudomonadaceae</taxon>
        <taxon>Pseudomonas</taxon>
    </lineage>
</organism>
<dbReference type="GO" id="GO:0003700">
    <property type="term" value="F:DNA-binding transcription factor activity"/>
    <property type="evidence" value="ECO:0007669"/>
    <property type="project" value="InterPro"/>
</dbReference>
<dbReference type="AlphaFoldDB" id="A0A367LXA8"/>
<dbReference type="Gene3D" id="3.40.190.10">
    <property type="entry name" value="Periplasmic binding protein-like II"/>
    <property type="match status" value="1"/>
</dbReference>
<sequence>TRAAEQLHIAQPPLSRQIQQLEEMLGVALLERGRPLRLTEAGRFFHEQSATLLDQLESICDSTRRIGQGQRQWFGIGFVPSALYGVLPELIRHLRGDPELELGLLEMTTLQQVEALK</sequence>
<keyword evidence="2" id="KW-0805">Transcription regulation</keyword>
<dbReference type="GO" id="GO:0032993">
    <property type="term" value="C:protein-DNA complex"/>
    <property type="evidence" value="ECO:0007669"/>
    <property type="project" value="TreeGrafter"/>
</dbReference>
<feature type="non-terminal residue" evidence="6">
    <location>
        <position position="1"/>
    </location>
</feature>
<evidence type="ECO:0000256" key="2">
    <source>
        <dbReference type="ARBA" id="ARBA00023015"/>
    </source>
</evidence>
<gene>
    <name evidence="6" type="ORF">DT376_40300</name>
</gene>
<dbReference type="GO" id="GO:0003677">
    <property type="term" value="F:DNA binding"/>
    <property type="evidence" value="ECO:0007669"/>
    <property type="project" value="UniProtKB-KW"/>
</dbReference>
<name>A0A367LXA8_PSEAI</name>
<dbReference type="PRINTS" id="PR00039">
    <property type="entry name" value="HTHLYSR"/>
</dbReference>
<dbReference type="SUPFAM" id="SSF46785">
    <property type="entry name" value="Winged helix' DNA-binding domain"/>
    <property type="match status" value="1"/>
</dbReference>
<feature type="non-terminal residue" evidence="6">
    <location>
        <position position="117"/>
    </location>
</feature>
<comment type="similarity">
    <text evidence="1">Belongs to the LysR transcriptional regulatory family.</text>
</comment>
<comment type="caution">
    <text evidence="6">The sequence shown here is derived from an EMBL/GenBank/DDBJ whole genome shotgun (WGS) entry which is preliminary data.</text>
</comment>
<dbReference type="Pfam" id="PF00126">
    <property type="entry name" value="HTH_1"/>
    <property type="match status" value="1"/>
</dbReference>
<protein>
    <submittedName>
        <fullName evidence="6">LysR family transcriptional regulator</fullName>
    </submittedName>
</protein>
<keyword evidence="4" id="KW-0804">Transcription</keyword>
<evidence type="ECO:0000313" key="6">
    <source>
        <dbReference type="EMBL" id="RCI69373.1"/>
    </source>
</evidence>
<proteinExistence type="inferred from homology"/>
<dbReference type="InterPro" id="IPR036390">
    <property type="entry name" value="WH_DNA-bd_sf"/>
</dbReference>
<dbReference type="PANTHER" id="PTHR30346">
    <property type="entry name" value="TRANSCRIPTIONAL DUAL REGULATOR HCAR-RELATED"/>
    <property type="match status" value="1"/>
</dbReference>
<evidence type="ECO:0000259" key="5">
    <source>
        <dbReference type="PROSITE" id="PS50931"/>
    </source>
</evidence>
<feature type="domain" description="HTH lysR-type" evidence="5">
    <location>
        <begin position="1"/>
        <end position="39"/>
    </location>
</feature>
<evidence type="ECO:0000256" key="1">
    <source>
        <dbReference type="ARBA" id="ARBA00009437"/>
    </source>
</evidence>
<keyword evidence="3" id="KW-0238">DNA-binding</keyword>
<evidence type="ECO:0000313" key="7">
    <source>
        <dbReference type="Proteomes" id="UP000253594"/>
    </source>
</evidence>
<dbReference type="InterPro" id="IPR000847">
    <property type="entry name" value="LysR_HTH_N"/>
</dbReference>
<reference evidence="6 7" key="1">
    <citation type="submission" date="2018-07" db="EMBL/GenBank/DDBJ databases">
        <title>Mechanisms of high-level aminoglycoside resistance among Gram-negative pathogens in Brazil.</title>
        <authorList>
            <person name="Ballaben A.S."/>
            <person name="Darini A.L.C."/>
            <person name="Doi Y."/>
        </authorList>
    </citation>
    <scope>NUCLEOTIDE SEQUENCE [LARGE SCALE GENOMIC DNA]</scope>
    <source>
        <strain evidence="6 7">B2-305</strain>
    </source>
</reference>
<accession>A0A367LXA8</accession>
<evidence type="ECO:0000256" key="4">
    <source>
        <dbReference type="ARBA" id="ARBA00023163"/>
    </source>
</evidence>
<dbReference type="PANTHER" id="PTHR30346:SF17">
    <property type="entry name" value="LYSR FAMILY TRANSCRIPTIONAL REGULATOR"/>
    <property type="match status" value="1"/>
</dbReference>
<dbReference type="Proteomes" id="UP000253594">
    <property type="component" value="Unassembled WGS sequence"/>
</dbReference>
<dbReference type="EMBL" id="QORE01003143">
    <property type="protein sequence ID" value="RCI69373.1"/>
    <property type="molecule type" value="Genomic_DNA"/>
</dbReference>
<evidence type="ECO:0000256" key="3">
    <source>
        <dbReference type="ARBA" id="ARBA00023125"/>
    </source>
</evidence>
<dbReference type="Gene3D" id="1.10.10.10">
    <property type="entry name" value="Winged helix-like DNA-binding domain superfamily/Winged helix DNA-binding domain"/>
    <property type="match status" value="1"/>
</dbReference>
<dbReference type="PROSITE" id="PS50931">
    <property type="entry name" value="HTH_LYSR"/>
    <property type="match status" value="1"/>
</dbReference>
<dbReference type="InterPro" id="IPR036388">
    <property type="entry name" value="WH-like_DNA-bd_sf"/>
</dbReference>